<evidence type="ECO:0000313" key="1">
    <source>
        <dbReference type="EMBL" id="KAF2405655.1"/>
    </source>
</evidence>
<name>A0A1G9XHV5_9PSED</name>
<dbReference type="InterPro" id="IPR049810">
    <property type="entry name" value="S6_alt_immun-like"/>
</dbReference>
<keyword evidence="4" id="KW-1185">Reference proteome</keyword>
<reference evidence="1 4" key="1">
    <citation type="submission" date="2015-01" db="EMBL/GenBank/DDBJ databases">
        <title>Genome Sequence of Pseudomonas antarctica CMS 35.</title>
        <authorList>
            <person name="Voget S."/>
            <person name="Chow J."/>
            <person name="Daniel R."/>
            <person name="Streit W."/>
        </authorList>
    </citation>
    <scope>NUCLEOTIDE SEQUENCE [LARGE SCALE GENOMIC DNA]</scope>
    <source>
        <strain evidence="1 4">CMS 35</strain>
    </source>
</reference>
<organism evidence="2 3">
    <name type="scientific">Pseudomonas antarctica</name>
    <dbReference type="NCBI Taxonomy" id="219572"/>
    <lineage>
        <taxon>Bacteria</taxon>
        <taxon>Pseudomonadati</taxon>
        <taxon>Pseudomonadota</taxon>
        <taxon>Gammaproteobacteria</taxon>
        <taxon>Pseudomonadales</taxon>
        <taxon>Pseudomonadaceae</taxon>
        <taxon>Pseudomonas</taxon>
    </lineage>
</organism>
<evidence type="ECO:0000313" key="3">
    <source>
        <dbReference type="Proteomes" id="UP000182470"/>
    </source>
</evidence>
<evidence type="ECO:0000313" key="4">
    <source>
        <dbReference type="Proteomes" id="UP000748067"/>
    </source>
</evidence>
<dbReference type="OrthoDB" id="7001878at2"/>
<dbReference type="Proteomes" id="UP000182470">
    <property type="component" value="Chromosome I"/>
</dbReference>
<dbReference type="NCBIfam" id="NF040643">
    <property type="entry name" value="S6_alt_immun"/>
    <property type="match status" value="1"/>
</dbReference>
<accession>A0A1G9XHV5</accession>
<gene>
    <name evidence="1" type="ORF">PSAN_58490</name>
    <name evidence="2" type="ORF">SAMN04490179_1818</name>
</gene>
<dbReference type="Proteomes" id="UP000748067">
    <property type="component" value="Unassembled WGS sequence"/>
</dbReference>
<protein>
    <submittedName>
        <fullName evidence="2">Uncharacterized protein</fullName>
    </submittedName>
</protein>
<dbReference type="EMBL" id="LT629704">
    <property type="protein sequence ID" value="SDM96422.1"/>
    <property type="molecule type" value="Genomic_DNA"/>
</dbReference>
<proteinExistence type="predicted"/>
<evidence type="ECO:0000313" key="2">
    <source>
        <dbReference type="EMBL" id="SDM96422.1"/>
    </source>
</evidence>
<reference evidence="2 3" key="2">
    <citation type="submission" date="2016-10" db="EMBL/GenBank/DDBJ databases">
        <authorList>
            <person name="de Groot N.N."/>
        </authorList>
    </citation>
    <scope>NUCLEOTIDE SEQUENCE [LARGE SCALE GENOMIC DNA]</scope>
    <source>
        <strain evidence="2 3">BS2772</strain>
    </source>
</reference>
<dbReference type="AlphaFoldDB" id="A0A1G9XHV5"/>
<sequence length="74" mass="8513">MNHVIMGVLPNEDFASFEQELSLSTQELMKIMGWSQPEDCVFDYPLTEEQTLKIEEACALKLPNHLDLFLSSHE</sequence>
<dbReference type="EMBL" id="JXDI01000008">
    <property type="protein sequence ID" value="KAF2405655.1"/>
    <property type="molecule type" value="Genomic_DNA"/>
</dbReference>
<dbReference type="RefSeq" id="WP_083356847.1">
    <property type="nucleotide sequence ID" value="NZ_JBJGXR010000012.1"/>
</dbReference>